<comment type="similarity">
    <text evidence="1">Belongs to the LysR transcriptional regulatory family.</text>
</comment>
<dbReference type="InterPro" id="IPR036390">
    <property type="entry name" value="WH_DNA-bd_sf"/>
</dbReference>
<dbReference type="Pfam" id="PF00126">
    <property type="entry name" value="HTH_1"/>
    <property type="match status" value="1"/>
</dbReference>
<sequence>MDVHLRDLRYFVAVARERHVTRAAAALHVSQPALSKQLRVLERQVGAVLLRRLPHGVELTPAGEALLPHAQAVLERSDRAARDVAAADRRLVVGVSTGVGRGLLPAVRSRLTDPSAAVPGVDPRVRTVAWDDPTAGLADGTSDVAVVWAPVPGRVRTVELAREPVVVALPPGHRLAGRASVAFADVRDEAFLALPPGAGPLRARWLADEHRDGRPARVGAEVRTVEETHEALIDGRGVVLLAAGNAGALLRDGVTVATVTDLPPCALVLAWRADDRRPAVRAYVEACRAVVGARA</sequence>
<dbReference type="PANTHER" id="PTHR30346">
    <property type="entry name" value="TRANSCRIPTIONAL DUAL REGULATOR HCAR-RELATED"/>
    <property type="match status" value="1"/>
</dbReference>
<dbReference type="PRINTS" id="PR00039">
    <property type="entry name" value="HTHLYSR"/>
</dbReference>
<feature type="domain" description="HTH lysR-type" evidence="5">
    <location>
        <begin position="1"/>
        <end position="60"/>
    </location>
</feature>
<dbReference type="InterPro" id="IPR005119">
    <property type="entry name" value="LysR_subst-bd"/>
</dbReference>
<gene>
    <name evidence="6" type="ORF">GCM10023200_33590</name>
</gene>
<dbReference type="CDD" id="cd08414">
    <property type="entry name" value="PBP2_LTTR_aromatics_like"/>
    <property type="match status" value="1"/>
</dbReference>
<evidence type="ECO:0000313" key="7">
    <source>
        <dbReference type="Proteomes" id="UP001500928"/>
    </source>
</evidence>
<dbReference type="SUPFAM" id="SSF53850">
    <property type="entry name" value="Periplasmic binding protein-like II"/>
    <property type="match status" value="1"/>
</dbReference>
<dbReference type="InterPro" id="IPR036388">
    <property type="entry name" value="WH-like_DNA-bd_sf"/>
</dbReference>
<evidence type="ECO:0000259" key="5">
    <source>
        <dbReference type="PROSITE" id="PS50931"/>
    </source>
</evidence>
<dbReference type="Gene3D" id="3.40.190.10">
    <property type="entry name" value="Periplasmic binding protein-like II"/>
    <property type="match status" value="2"/>
</dbReference>
<dbReference type="PROSITE" id="PS50931">
    <property type="entry name" value="HTH_LYSR"/>
    <property type="match status" value="1"/>
</dbReference>
<dbReference type="PANTHER" id="PTHR30346:SF0">
    <property type="entry name" value="HCA OPERON TRANSCRIPTIONAL ACTIVATOR HCAR"/>
    <property type="match status" value="1"/>
</dbReference>
<organism evidence="6 7">
    <name type="scientific">Actinomycetospora chlora</name>
    <dbReference type="NCBI Taxonomy" id="663608"/>
    <lineage>
        <taxon>Bacteria</taxon>
        <taxon>Bacillati</taxon>
        <taxon>Actinomycetota</taxon>
        <taxon>Actinomycetes</taxon>
        <taxon>Pseudonocardiales</taxon>
        <taxon>Pseudonocardiaceae</taxon>
        <taxon>Actinomycetospora</taxon>
    </lineage>
</organism>
<dbReference type="SUPFAM" id="SSF46785">
    <property type="entry name" value="Winged helix' DNA-binding domain"/>
    <property type="match status" value="1"/>
</dbReference>
<keyword evidence="2" id="KW-0805">Transcription regulation</keyword>
<evidence type="ECO:0000256" key="1">
    <source>
        <dbReference type="ARBA" id="ARBA00009437"/>
    </source>
</evidence>
<protein>
    <submittedName>
        <fullName evidence="6">LysR family transcriptional regulator</fullName>
    </submittedName>
</protein>
<accession>A0ABP9BFX6</accession>
<name>A0ABP9BFX6_9PSEU</name>
<comment type="caution">
    <text evidence="6">The sequence shown here is derived from an EMBL/GenBank/DDBJ whole genome shotgun (WGS) entry which is preliminary data.</text>
</comment>
<evidence type="ECO:0000256" key="3">
    <source>
        <dbReference type="ARBA" id="ARBA00023125"/>
    </source>
</evidence>
<dbReference type="Proteomes" id="UP001500928">
    <property type="component" value="Unassembled WGS sequence"/>
</dbReference>
<dbReference type="RefSeq" id="WP_345417257.1">
    <property type="nucleotide sequence ID" value="NZ_BAABHO010000026.1"/>
</dbReference>
<dbReference type="Pfam" id="PF03466">
    <property type="entry name" value="LysR_substrate"/>
    <property type="match status" value="1"/>
</dbReference>
<reference evidence="7" key="1">
    <citation type="journal article" date="2019" name="Int. J. Syst. Evol. Microbiol.">
        <title>The Global Catalogue of Microorganisms (GCM) 10K type strain sequencing project: providing services to taxonomists for standard genome sequencing and annotation.</title>
        <authorList>
            <consortium name="The Broad Institute Genomics Platform"/>
            <consortium name="The Broad Institute Genome Sequencing Center for Infectious Disease"/>
            <person name="Wu L."/>
            <person name="Ma J."/>
        </authorList>
    </citation>
    <scope>NUCLEOTIDE SEQUENCE [LARGE SCALE GENOMIC DNA]</scope>
    <source>
        <strain evidence="7">JCM 17979</strain>
    </source>
</reference>
<dbReference type="Gene3D" id="1.10.10.10">
    <property type="entry name" value="Winged helix-like DNA-binding domain superfamily/Winged helix DNA-binding domain"/>
    <property type="match status" value="1"/>
</dbReference>
<keyword evidence="4" id="KW-0804">Transcription</keyword>
<evidence type="ECO:0000256" key="4">
    <source>
        <dbReference type="ARBA" id="ARBA00023163"/>
    </source>
</evidence>
<evidence type="ECO:0000313" key="6">
    <source>
        <dbReference type="EMBL" id="GAA4794833.1"/>
    </source>
</evidence>
<keyword evidence="3" id="KW-0238">DNA-binding</keyword>
<dbReference type="EMBL" id="BAABHO010000026">
    <property type="protein sequence ID" value="GAA4794833.1"/>
    <property type="molecule type" value="Genomic_DNA"/>
</dbReference>
<keyword evidence="7" id="KW-1185">Reference proteome</keyword>
<proteinExistence type="inferred from homology"/>
<dbReference type="InterPro" id="IPR000847">
    <property type="entry name" value="LysR_HTH_N"/>
</dbReference>
<evidence type="ECO:0000256" key="2">
    <source>
        <dbReference type="ARBA" id="ARBA00023015"/>
    </source>
</evidence>